<comment type="subcellular location">
    <subcellularLocation>
        <location evidence="1">Cytoplasm</location>
        <location evidence="1">Cytoskeleton</location>
    </subcellularLocation>
</comment>
<feature type="region of interest" description="Disordered" evidence="6">
    <location>
        <begin position="1"/>
        <end position="37"/>
    </location>
</feature>
<dbReference type="RefSeq" id="XP_017286627.1">
    <property type="nucleotide sequence ID" value="XM_017431138.3"/>
</dbReference>
<evidence type="ECO:0000256" key="2">
    <source>
        <dbReference type="ARBA" id="ARBA00009468"/>
    </source>
</evidence>
<evidence type="ECO:0000313" key="9">
    <source>
        <dbReference type="Proteomes" id="UP000264800"/>
    </source>
</evidence>
<comment type="similarity">
    <text evidence="2">Belongs to the CKAP2 family.</text>
</comment>
<dbReference type="GO" id="GO:0007026">
    <property type="term" value="P:negative regulation of microtubule depolymerization"/>
    <property type="evidence" value="ECO:0007669"/>
    <property type="project" value="TreeGrafter"/>
</dbReference>
<dbReference type="GeneTree" id="ENSGT00530000063691"/>
<sequence>MESVVVTQRNHTNKKGNKENTLRAHGPKSFIRGDKTSVVPFQLKGNKKDTTTKQQSLTVKSKQVDSKPVLGDALRKVKTAKRDGKAAAADVQRPTNSQEQAAKIKKAAASKSLAAVPPSKSAPGMYRGRVIQSKIGSLWKSSNAAGTADPKPSAPRSESQRVGNMAKKNRSQSVADVAGHSVKRPAPIRSKSVSDKPGQVIKAGASNSRPAGFFSSRPPTRTFSATVTSARSRNTTEAPNKSSGNQNTKPKIPVTDKVNNGAVSSTLSQYRFSMETAEERRGKLAEWLASKGKTLKRPAMTTAAPSNKVPAKAKVEVRSNVEPLPAADPGLQIVVNLCDALEALVTPSRCSDNELKQVKEECDNEEYNKPEECDKELKNEGTESEEVKNEEEESAQGVVEEVESGDDDVMETTPEKMKDASIIKYSVKTTPYLQSVKKTIEDEVGTNTSKKKSNIKDLKFLTPVRRSCRIQRKSSRLPSMLADHDPCVSSLAELVQLDDDANAYIYRKNPALLQELPDQD</sequence>
<evidence type="ECO:0000256" key="5">
    <source>
        <dbReference type="ARBA" id="ARBA00023212"/>
    </source>
</evidence>
<keyword evidence="5" id="KW-0206">Cytoskeleton</keyword>
<proteinExistence type="inferred from homology"/>
<feature type="region of interest" description="Disordered" evidence="6">
    <location>
        <begin position="141"/>
        <end position="259"/>
    </location>
</feature>
<dbReference type="Pfam" id="PF15297">
    <property type="entry name" value="CKAP2_C"/>
    <property type="match status" value="2"/>
</dbReference>
<keyword evidence="3" id="KW-0963">Cytoplasm</keyword>
<organism evidence="8 9">
    <name type="scientific">Kryptolebias marmoratus</name>
    <name type="common">Mangrove killifish</name>
    <name type="synonym">Rivulus marmoratus</name>
    <dbReference type="NCBI Taxonomy" id="37003"/>
    <lineage>
        <taxon>Eukaryota</taxon>
        <taxon>Metazoa</taxon>
        <taxon>Chordata</taxon>
        <taxon>Craniata</taxon>
        <taxon>Vertebrata</taxon>
        <taxon>Euteleostomi</taxon>
        <taxon>Actinopterygii</taxon>
        <taxon>Neopterygii</taxon>
        <taxon>Teleostei</taxon>
        <taxon>Neoteleostei</taxon>
        <taxon>Acanthomorphata</taxon>
        <taxon>Ovalentaria</taxon>
        <taxon>Atherinomorphae</taxon>
        <taxon>Cyprinodontiformes</taxon>
        <taxon>Rivulidae</taxon>
        <taxon>Kryptolebias</taxon>
    </lineage>
</organism>
<feature type="compositionally biased region" description="Acidic residues" evidence="6">
    <location>
        <begin position="388"/>
        <end position="410"/>
    </location>
</feature>
<feature type="compositionally biased region" description="Low complexity" evidence="6">
    <location>
        <begin position="109"/>
        <end position="123"/>
    </location>
</feature>
<reference evidence="8" key="1">
    <citation type="submission" date="2025-08" db="UniProtKB">
        <authorList>
            <consortium name="Ensembl"/>
        </authorList>
    </citation>
    <scope>IDENTIFICATION</scope>
</reference>
<keyword evidence="9" id="KW-1185">Reference proteome</keyword>
<feature type="domain" description="Cytoskeleton-associated protein 2 C-terminal" evidence="7">
    <location>
        <begin position="353"/>
        <end position="512"/>
    </location>
</feature>
<keyword evidence="4" id="KW-0597">Phosphoprotein</keyword>
<dbReference type="PANTHER" id="PTHR16076">
    <property type="entry name" value="CYTOSKELETON ASSOCIATED PROTEIN 2-RELATED"/>
    <property type="match status" value="1"/>
</dbReference>
<dbReference type="OMA" id="HEPEGQN"/>
<evidence type="ECO:0000256" key="4">
    <source>
        <dbReference type="ARBA" id="ARBA00022553"/>
    </source>
</evidence>
<dbReference type="InterPro" id="IPR029197">
    <property type="entry name" value="CKAP2_C"/>
</dbReference>
<feature type="region of interest" description="Disordered" evidence="6">
    <location>
        <begin position="362"/>
        <end position="416"/>
    </location>
</feature>
<feature type="domain" description="Cytoskeleton-associated protein 2 C-terminal" evidence="7">
    <location>
        <begin position="251"/>
        <end position="305"/>
    </location>
</feature>
<dbReference type="GeneID" id="108244715"/>
<dbReference type="PANTHER" id="PTHR16076:SF8">
    <property type="entry name" value="CYTOSKELETON-ASSOCIATED PROTEIN 2"/>
    <property type="match status" value="1"/>
</dbReference>
<dbReference type="AlphaFoldDB" id="A0A3Q3ADT2"/>
<dbReference type="OrthoDB" id="9945093at2759"/>
<reference evidence="8" key="2">
    <citation type="submission" date="2025-09" db="UniProtKB">
        <authorList>
            <consortium name="Ensembl"/>
        </authorList>
    </citation>
    <scope>IDENTIFICATION</scope>
</reference>
<dbReference type="Ensembl" id="ENSKMAT00000014618.1">
    <property type="protein sequence ID" value="ENSKMAP00000014406.1"/>
    <property type="gene ID" value="ENSKMAG00000010821.1"/>
</dbReference>
<dbReference type="GO" id="GO:0015630">
    <property type="term" value="C:microtubule cytoskeleton"/>
    <property type="evidence" value="ECO:0007669"/>
    <property type="project" value="TreeGrafter"/>
</dbReference>
<feature type="region of interest" description="Disordered" evidence="6">
    <location>
        <begin position="78"/>
        <end position="128"/>
    </location>
</feature>
<dbReference type="Proteomes" id="UP000264800">
    <property type="component" value="Unplaced"/>
</dbReference>
<protein>
    <submittedName>
        <fullName evidence="8">Si:ch211-266i6.3</fullName>
    </submittedName>
</protein>
<name>A0A3Q3ADT2_KRYMA</name>
<accession>A0A3Q3ADT2</accession>
<evidence type="ECO:0000259" key="7">
    <source>
        <dbReference type="Pfam" id="PF15297"/>
    </source>
</evidence>
<feature type="compositionally biased region" description="Basic and acidic residues" evidence="6">
    <location>
        <begin position="362"/>
        <end position="387"/>
    </location>
</feature>
<dbReference type="STRING" id="37003.ENSKMAP00000014406"/>
<evidence type="ECO:0000256" key="3">
    <source>
        <dbReference type="ARBA" id="ARBA00022490"/>
    </source>
</evidence>
<dbReference type="InterPro" id="IPR026165">
    <property type="entry name" value="CKAP2_fam"/>
</dbReference>
<evidence type="ECO:0000256" key="1">
    <source>
        <dbReference type="ARBA" id="ARBA00004245"/>
    </source>
</evidence>
<evidence type="ECO:0000256" key="6">
    <source>
        <dbReference type="SAM" id="MobiDB-lite"/>
    </source>
</evidence>
<evidence type="ECO:0000313" key="8">
    <source>
        <dbReference type="Ensembl" id="ENSKMAP00000014406.1"/>
    </source>
</evidence>
<feature type="compositionally biased region" description="Polar residues" evidence="6">
    <location>
        <begin position="1"/>
        <end position="10"/>
    </location>
</feature>
<feature type="compositionally biased region" description="Polar residues" evidence="6">
    <location>
        <begin position="217"/>
        <end position="249"/>
    </location>
</feature>